<keyword evidence="2" id="KW-1185">Reference proteome</keyword>
<evidence type="ECO:0000313" key="1">
    <source>
        <dbReference type="EMBL" id="KAG2584515.1"/>
    </source>
</evidence>
<sequence length="231" mass="25766">MVKEVIVKDYGGVMSAREQDAFKAAFVVYVMSTLLVPGAKHDYAGVNYWNAIVDPSKISCYDWGDYVVHRLMDAVVKVLYLDSMDLGVWNMEPKFFPRIRCFSADRIRSMILADTLFPGDSYRLPEFGKSQLRKADGVPYVWARMRSEQFKLASAWEAAICVSRTLLVPMELLKVIPSVGEKIGRPLLLPAVRNALDSALSSQGAILASGPQIALLLHFNNKNGRSRLYGG</sequence>
<protein>
    <submittedName>
        <fullName evidence="1">Uncharacterized protein</fullName>
    </submittedName>
</protein>
<gene>
    <name evidence="1" type="ORF">PVAP13_6KG309500</name>
</gene>
<accession>A0A8T0RHE8</accession>
<name>A0A8T0RHE8_PANVG</name>
<dbReference type="AlphaFoldDB" id="A0A8T0RHE8"/>
<dbReference type="PANTHER" id="PTHR34835:SF69">
    <property type="entry name" value="UBIQUITIN-LIKE PROTEASE FAMILY PROFILE DOMAIN-CONTAINING PROTEIN"/>
    <property type="match status" value="1"/>
</dbReference>
<proteinExistence type="predicted"/>
<evidence type="ECO:0000313" key="2">
    <source>
        <dbReference type="Proteomes" id="UP000823388"/>
    </source>
</evidence>
<reference evidence="1" key="1">
    <citation type="submission" date="2020-05" db="EMBL/GenBank/DDBJ databases">
        <title>WGS assembly of Panicum virgatum.</title>
        <authorList>
            <person name="Lovell J.T."/>
            <person name="Jenkins J."/>
            <person name="Shu S."/>
            <person name="Juenger T.E."/>
            <person name="Schmutz J."/>
        </authorList>
    </citation>
    <scope>NUCLEOTIDE SEQUENCE</scope>
    <source>
        <strain evidence="1">AP13</strain>
    </source>
</reference>
<dbReference type="PANTHER" id="PTHR34835">
    <property type="entry name" value="OS07G0283600 PROTEIN-RELATED"/>
    <property type="match status" value="1"/>
</dbReference>
<comment type="caution">
    <text evidence="1">The sequence shown here is derived from an EMBL/GenBank/DDBJ whole genome shotgun (WGS) entry which is preliminary data.</text>
</comment>
<dbReference type="Proteomes" id="UP000823388">
    <property type="component" value="Chromosome 6K"/>
</dbReference>
<organism evidence="1 2">
    <name type="scientific">Panicum virgatum</name>
    <name type="common">Blackwell switchgrass</name>
    <dbReference type="NCBI Taxonomy" id="38727"/>
    <lineage>
        <taxon>Eukaryota</taxon>
        <taxon>Viridiplantae</taxon>
        <taxon>Streptophyta</taxon>
        <taxon>Embryophyta</taxon>
        <taxon>Tracheophyta</taxon>
        <taxon>Spermatophyta</taxon>
        <taxon>Magnoliopsida</taxon>
        <taxon>Liliopsida</taxon>
        <taxon>Poales</taxon>
        <taxon>Poaceae</taxon>
        <taxon>PACMAD clade</taxon>
        <taxon>Panicoideae</taxon>
        <taxon>Panicodae</taxon>
        <taxon>Paniceae</taxon>
        <taxon>Panicinae</taxon>
        <taxon>Panicum</taxon>
        <taxon>Panicum sect. Hiantes</taxon>
    </lineage>
</organism>
<dbReference type="EMBL" id="CM029047">
    <property type="protein sequence ID" value="KAG2584515.1"/>
    <property type="molecule type" value="Genomic_DNA"/>
</dbReference>